<dbReference type="HOGENOM" id="CLU_2804383_0_0_7"/>
<proteinExistence type="predicted"/>
<name>V6DJL0_9BACT</name>
<accession>V6DJL0</accession>
<protein>
    <submittedName>
        <fullName evidence="1">Uncharacterized protein</fullName>
    </submittedName>
</protein>
<dbReference type="STRING" id="673862.BABL1_gene_314"/>
<reference evidence="1 2" key="1">
    <citation type="journal article" date="2015" name="Biol. Direct">
        <title>Babela massiliensis, a representative of a widespread bacterial phylum with unusual adaptations to parasitism in amoebae.</title>
        <authorList>
            <person name="Pagnier I."/>
            <person name="Yutin N."/>
            <person name="Croce O."/>
            <person name="Makarova K.S."/>
            <person name="Wolf Y.I."/>
            <person name="Benamar S."/>
            <person name="Raoult D."/>
            <person name="Koonin E.V."/>
            <person name="La Scola B."/>
        </authorList>
    </citation>
    <scope>NUCLEOTIDE SEQUENCE [LARGE SCALE GENOMIC DNA]</scope>
    <source>
        <strain evidence="2">BABL1</strain>
    </source>
</reference>
<dbReference type="Proteomes" id="UP000018769">
    <property type="component" value="Chromosome I"/>
</dbReference>
<sequence length="67" mass="7795">MMLDNSTYNKVKLIYKLSRMIWFIDKHGLLDANNSGDKECLDNLVALKKDLEKHLEKLQKSVCIISQ</sequence>
<dbReference type="EMBL" id="HG793133">
    <property type="protein sequence ID" value="CDK30701.1"/>
    <property type="molecule type" value="Genomic_DNA"/>
</dbReference>
<dbReference type="RefSeq" id="WP_023792255.1">
    <property type="nucleotide sequence ID" value="NC_023003.1"/>
</dbReference>
<dbReference type="KEGG" id="dpb:BABL1_gene_314"/>
<evidence type="ECO:0000313" key="1">
    <source>
        <dbReference type="EMBL" id="CDK30701.1"/>
    </source>
</evidence>
<evidence type="ECO:0000313" key="2">
    <source>
        <dbReference type="Proteomes" id="UP000018769"/>
    </source>
</evidence>
<dbReference type="AlphaFoldDB" id="V6DJL0"/>
<gene>
    <name evidence="1" type="ORF">BABL1_gene_314</name>
</gene>
<keyword evidence="2" id="KW-1185">Reference proteome</keyword>
<organism evidence="1 2">
    <name type="scientific">Candidatus Babela massiliensis</name>
    <dbReference type="NCBI Taxonomy" id="673862"/>
    <lineage>
        <taxon>Bacteria</taxon>
        <taxon>Candidatus Babelota</taxon>
        <taxon>Candidatus Babeliae</taxon>
        <taxon>Candidatus Babeliales</taxon>
        <taxon>Candidatus Babeliaceae</taxon>
        <taxon>Candidatus Babela</taxon>
    </lineage>
</organism>